<reference evidence="2 3" key="1">
    <citation type="journal article" date="2020" name="Mol. Biol. Evol.">
        <title>Interspecific Gene Flow and the Evolution of Specialization in Black and White Rhinoceros.</title>
        <authorList>
            <person name="Moodley Y."/>
            <person name="Westbury M.V."/>
            <person name="Russo I.M."/>
            <person name="Gopalakrishnan S."/>
            <person name="Rakotoarivelo A."/>
            <person name="Olsen R.A."/>
            <person name="Prost S."/>
            <person name="Tunstall T."/>
            <person name="Ryder O.A."/>
            <person name="Dalen L."/>
            <person name="Bruford M.W."/>
        </authorList>
    </citation>
    <scope>NUCLEOTIDE SEQUENCE [LARGE SCALE GENOMIC DNA]</scope>
    <source>
        <strain evidence="2">SBR-YM</strain>
        <tissue evidence="2">Skin</tissue>
    </source>
</reference>
<protein>
    <submittedName>
        <fullName evidence="2">Uncharacterized protein</fullName>
    </submittedName>
</protein>
<evidence type="ECO:0000313" key="2">
    <source>
        <dbReference type="EMBL" id="KAF5920775.1"/>
    </source>
</evidence>
<feature type="compositionally biased region" description="Basic and acidic residues" evidence="1">
    <location>
        <begin position="1"/>
        <end position="13"/>
    </location>
</feature>
<gene>
    <name evidence="2" type="ORF">HPG69_010309</name>
</gene>
<accession>A0A7J7EYA0</accession>
<evidence type="ECO:0000256" key="1">
    <source>
        <dbReference type="SAM" id="MobiDB-lite"/>
    </source>
</evidence>
<dbReference type="EMBL" id="JACDTQ010001911">
    <property type="protein sequence ID" value="KAF5920775.1"/>
    <property type="molecule type" value="Genomic_DNA"/>
</dbReference>
<sequence>MERAEPGRPDRPAGHSCRPEPAGPGQAQPRERGAPPGPRRSARVDMRVRELSLRQDPDLRQELASLARGCDFVLPSRFKKRLKAFQQVQVCRAPRLGPLPAPHQPLTGPA</sequence>
<proteinExistence type="predicted"/>
<organism evidence="2 3">
    <name type="scientific">Diceros bicornis minor</name>
    <name type="common">South-central black rhinoceros</name>
    <dbReference type="NCBI Taxonomy" id="77932"/>
    <lineage>
        <taxon>Eukaryota</taxon>
        <taxon>Metazoa</taxon>
        <taxon>Chordata</taxon>
        <taxon>Craniata</taxon>
        <taxon>Vertebrata</taxon>
        <taxon>Euteleostomi</taxon>
        <taxon>Mammalia</taxon>
        <taxon>Eutheria</taxon>
        <taxon>Laurasiatheria</taxon>
        <taxon>Perissodactyla</taxon>
        <taxon>Rhinocerotidae</taxon>
        <taxon>Diceros</taxon>
    </lineage>
</organism>
<evidence type="ECO:0000313" key="3">
    <source>
        <dbReference type="Proteomes" id="UP000551758"/>
    </source>
</evidence>
<comment type="caution">
    <text evidence="2">The sequence shown here is derived from an EMBL/GenBank/DDBJ whole genome shotgun (WGS) entry which is preliminary data.</text>
</comment>
<name>A0A7J7EYA0_DICBM</name>
<keyword evidence="3" id="KW-1185">Reference proteome</keyword>
<feature type="region of interest" description="Disordered" evidence="1">
    <location>
        <begin position="1"/>
        <end position="45"/>
    </location>
</feature>
<dbReference type="Proteomes" id="UP000551758">
    <property type="component" value="Unassembled WGS sequence"/>
</dbReference>
<dbReference type="AlphaFoldDB" id="A0A7J7EYA0"/>